<name>B7JV04_RIPO1</name>
<dbReference type="AlphaFoldDB" id="B7JV04"/>
<dbReference type="EMBL" id="CP001287">
    <property type="protein sequence ID" value="ACK66856.1"/>
    <property type="molecule type" value="Genomic_DNA"/>
</dbReference>
<dbReference type="KEGG" id="cyp:PCC8801_2857"/>
<dbReference type="OrthoDB" id="490334at2"/>
<evidence type="ECO:0000313" key="1">
    <source>
        <dbReference type="EMBL" id="ACK66856.1"/>
    </source>
</evidence>
<keyword evidence="2" id="KW-1185">Reference proteome</keyword>
<sequence>MNNKYKPHLVILPEDDANRQIALGFENNEKLNSRVIQILSEAGGWKDVVKTFTDDYVSKMRQYPERRMVLLIDFDEKDYNYRLDYVKQHIPNDLEDRVFVIGVSDDPEELRRNTGKSFEKIGETLANDCAENTNKLWGHKLLKHNKAELDRMIISVKPFLLN</sequence>
<gene>
    <name evidence="1" type="ordered locus">PCC8801_2857</name>
</gene>
<dbReference type="Proteomes" id="UP000008204">
    <property type="component" value="Chromosome"/>
</dbReference>
<reference evidence="2" key="1">
    <citation type="journal article" date="2011" name="MBio">
        <title>Novel metabolic attributes of the genus Cyanothece, comprising a group of unicellular nitrogen-fixing Cyanobacteria.</title>
        <authorList>
            <person name="Bandyopadhyay A."/>
            <person name="Elvitigala T."/>
            <person name="Welsh E."/>
            <person name="Stockel J."/>
            <person name="Liberton M."/>
            <person name="Min H."/>
            <person name="Sherman L.A."/>
            <person name="Pakrasi H.B."/>
        </authorList>
    </citation>
    <scope>NUCLEOTIDE SEQUENCE [LARGE SCALE GENOMIC DNA]</scope>
    <source>
        <strain evidence="2">PCC 8801</strain>
    </source>
</reference>
<proteinExistence type="predicted"/>
<dbReference type="eggNOG" id="ENOG5030HF9">
    <property type="taxonomic scope" value="Bacteria"/>
</dbReference>
<accession>B7JV04</accession>
<dbReference type="STRING" id="41431.PCC8801_2857"/>
<protein>
    <submittedName>
        <fullName evidence="1">Uncharacterized protein</fullName>
    </submittedName>
</protein>
<dbReference type="HOGENOM" id="CLU_1737412_0_0_3"/>
<organism evidence="1 2">
    <name type="scientific">Rippkaea orientalis (strain PCC 8801 / RF-1)</name>
    <name type="common">Cyanothece sp. (strain PCC 8801)</name>
    <dbReference type="NCBI Taxonomy" id="41431"/>
    <lineage>
        <taxon>Bacteria</taxon>
        <taxon>Bacillati</taxon>
        <taxon>Cyanobacteriota</taxon>
        <taxon>Cyanophyceae</taxon>
        <taxon>Oscillatoriophycideae</taxon>
        <taxon>Chroococcales</taxon>
        <taxon>Aphanothecaceae</taxon>
        <taxon>Rippkaea</taxon>
        <taxon>Rippkaea orientalis</taxon>
    </lineage>
</organism>
<evidence type="ECO:0000313" key="2">
    <source>
        <dbReference type="Proteomes" id="UP000008204"/>
    </source>
</evidence>
<dbReference type="RefSeq" id="WP_012596122.1">
    <property type="nucleotide sequence ID" value="NC_011726.1"/>
</dbReference>